<sequence length="193" mass="21518">MSAFVSVQLYGGAITVELPSVFGDVSSIREVPDTQEVWLDRNGLTSVIFDLTERVDEPEARNDEEALKYHLSDIVEPNDTLQTWQFNVASLARMPNVPAYSLVATQHPAAAPENRRPQPDFTGILLVLVRLIEQKTDIVITVNVPHVPGEYPKEDVDFAAARQGPLMDAATAIKQHILQTFEIKDYSLFVTED</sequence>
<dbReference type="GO" id="GO:0005085">
    <property type="term" value="F:guanyl-nucleotide exchange factor activity"/>
    <property type="evidence" value="ECO:0007669"/>
    <property type="project" value="TreeGrafter"/>
</dbReference>
<evidence type="ECO:0000256" key="2">
    <source>
        <dbReference type="ARBA" id="ARBA00022448"/>
    </source>
</evidence>
<gene>
    <name evidence="4" type="primary">mog1</name>
    <name evidence="4" type="ORF">DBV05_g482</name>
</gene>
<organism evidence="4 5">
    <name type="scientific">Lasiodiplodia theobromae</name>
    <dbReference type="NCBI Taxonomy" id="45133"/>
    <lineage>
        <taxon>Eukaryota</taxon>
        <taxon>Fungi</taxon>
        <taxon>Dikarya</taxon>
        <taxon>Ascomycota</taxon>
        <taxon>Pezizomycotina</taxon>
        <taxon>Dothideomycetes</taxon>
        <taxon>Dothideomycetes incertae sedis</taxon>
        <taxon>Botryosphaeriales</taxon>
        <taxon>Botryosphaeriaceae</taxon>
        <taxon>Lasiodiplodia</taxon>
    </lineage>
</organism>
<keyword evidence="3" id="KW-0653">Protein transport</keyword>
<dbReference type="OrthoDB" id="10255285at2759"/>
<dbReference type="GO" id="GO:0031267">
    <property type="term" value="F:small GTPase binding"/>
    <property type="evidence" value="ECO:0007669"/>
    <property type="project" value="TreeGrafter"/>
</dbReference>
<evidence type="ECO:0000313" key="4">
    <source>
        <dbReference type="EMBL" id="KAB2581014.1"/>
    </source>
</evidence>
<comment type="similarity">
    <text evidence="1">Belongs to the MOG1 family.</text>
</comment>
<evidence type="ECO:0000313" key="5">
    <source>
        <dbReference type="Proteomes" id="UP000325902"/>
    </source>
</evidence>
<dbReference type="PANTHER" id="PTHR15837">
    <property type="entry name" value="RAN GUANINE NUCLEOTIDE RELEASE FACTOR"/>
    <property type="match status" value="1"/>
</dbReference>
<accession>A0A5N5DY26</accession>
<dbReference type="Proteomes" id="UP000325902">
    <property type="component" value="Unassembled WGS sequence"/>
</dbReference>
<dbReference type="PANTHER" id="PTHR15837:SF0">
    <property type="entry name" value="RAN GUANINE NUCLEOTIDE RELEASE FACTOR"/>
    <property type="match status" value="1"/>
</dbReference>
<keyword evidence="5" id="KW-1185">Reference proteome</keyword>
<name>A0A5N5DY26_9PEZI</name>
<evidence type="ECO:0000256" key="1">
    <source>
        <dbReference type="ARBA" id="ARBA00010307"/>
    </source>
</evidence>
<dbReference type="AlphaFoldDB" id="A0A5N5DY26"/>
<reference evidence="4 5" key="1">
    <citation type="journal article" date="2019" name="Sci. Rep.">
        <title>A multi-omics analysis of the grapevine pathogen Lasiodiplodia theobromae reveals that temperature affects the expression of virulence- and pathogenicity-related genes.</title>
        <authorList>
            <person name="Felix C."/>
            <person name="Meneses R."/>
            <person name="Goncalves M.F.M."/>
            <person name="Tilleman L."/>
            <person name="Duarte A.S."/>
            <person name="Jorrin-Novo J.V."/>
            <person name="Van de Peer Y."/>
            <person name="Deforce D."/>
            <person name="Van Nieuwerburgh F."/>
            <person name="Esteves A.C."/>
            <person name="Alves A."/>
        </authorList>
    </citation>
    <scope>NUCLEOTIDE SEQUENCE [LARGE SCALE GENOMIC DNA]</scope>
    <source>
        <strain evidence="4 5">LA-SOL3</strain>
    </source>
</reference>
<dbReference type="InterPro" id="IPR007681">
    <property type="entry name" value="Mog1"/>
</dbReference>
<protein>
    <submittedName>
        <fullName evidence="4">Putative ran guanine nucleotide release factor</fullName>
    </submittedName>
</protein>
<comment type="caution">
    <text evidence="4">The sequence shown here is derived from an EMBL/GenBank/DDBJ whole genome shotgun (WGS) entry which is preliminary data.</text>
</comment>
<dbReference type="EMBL" id="VCHE01000002">
    <property type="protein sequence ID" value="KAB2581014.1"/>
    <property type="molecule type" value="Genomic_DNA"/>
</dbReference>
<keyword evidence="2" id="KW-0813">Transport</keyword>
<evidence type="ECO:0000256" key="3">
    <source>
        <dbReference type="ARBA" id="ARBA00022927"/>
    </source>
</evidence>
<dbReference type="GO" id="GO:0006606">
    <property type="term" value="P:protein import into nucleus"/>
    <property type="evidence" value="ECO:0007669"/>
    <property type="project" value="TreeGrafter"/>
</dbReference>
<dbReference type="Pfam" id="PF04603">
    <property type="entry name" value="Mog1"/>
    <property type="match status" value="1"/>
</dbReference>
<dbReference type="Gene3D" id="3.40.1000.10">
    <property type="entry name" value="Mog1/PsbP, alpha/beta/alpha sandwich"/>
    <property type="match status" value="1"/>
</dbReference>
<dbReference type="SUPFAM" id="SSF55724">
    <property type="entry name" value="Mog1p/PsbP-like"/>
    <property type="match status" value="1"/>
</dbReference>
<dbReference type="GO" id="GO:0005634">
    <property type="term" value="C:nucleus"/>
    <property type="evidence" value="ECO:0007669"/>
    <property type="project" value="TreeGrafter"/>
</dbReference>
<dbReference type="InterPro" id="IPR016123">
    <property type="entry name" value="Mog1/PsbP_a/b/a-sand"/>
</dbReference>
<proteinExistence type="inferred from homology"/>